<accession>A0A2S1SZI2</accession>
<evidence type="ECO:0000313" key="2">
    <source>
        <dbReference type="EMBL" id="AWI31829.1"/>
    </source>
</evidence>
<dbReference type="EMBL" id="CP029188">
    <property type="protein sequence ID" value="AWI31829.1"/>
    <property type="molecule type" value="Genomic_DNA"/>
</dbReference>
<organism evidence="2 3">
    <name type="scientific">Streptomyces tirandamycinicus</name>
    <dbReference type="NCBI Taxonomy" id="2174846"/>
    <lineage>
        <taxon>Bacteria</taxon>
        <taxon>Bacillati</taxon>
        <taxon>Actinomycetota</taxon>
        <taxon>Actinomycetes</taxon>
        <taxon>Kitasatosporales</taxon>
        <taxon>Streptomycetaceae</taxon>
        <taxon>Streptomyces</taxon>
    </lineage>
</organism>
<keyword evidence="3" id="KW-1185">Reference proteome</keyword>
<dbReference type="Proteomes" id="UP000244900">
    <property type="component" value="Chromosome"/>
</dbReference>
<dbReference type="AlphaFoldDB" id="A0A2S1SZI2"/>
<name>A0A2S1SZI2_9ACTN</name>
<proteinExistence type="predicted"/>
<reference evidence="2 3" key="1">
    <citation type="submission" date="2018-05" db="EMBL/GenBank/DDBJ databases">
        <title>Complete genome sequence of sponge-derived Streptomyces sp. HNM0039.</title>
        <authorList>
            <person name="Huang X."/>
            <person name="Zhou S."/>
        </authorList>
    </citation>
    <scope>NUCLEOTIDE SEQUENCE [LARGE SCALE GENOMIC DNA]</scope>
    <source>
        <strain evidence="2 3">HNM0039</strain>
    </source>
</reference>
<sequence length="81" mass="8154">MPGDPVAPTAPSPHRQGEGELIALGRHPVQGSRVRTGRHSTTASATATGTSTAAGTDRPEAIFERATAAAYTASPRAACTA</sequence>
<evidence type="ECO:0000313" key="3">
    <source>
        <dbReference type="Proteomes" id="UP000244900"/>
    </source>
</evidence>
<feature type="region of interest" description="Disordered" evidence="1">
    <location>
        <begin position="1"/>
        <end position="59"/>
    </location>
</feature>
<feature type="compositionally biased region" description="Low complexity" evidence="1">
    <location>
        <begin position="40"/>
        <end position="56"/>
    </location>
</feature>
<evidence type="ECO:0000256" key="1">
    <source>
        <dbReference type="SAM" id="MobiDB-lite"/>
    </source>
</evidence>
<dbReference type="KEGG" id="stir:DDW44_25840"/>
<protein>
    <submittedName>
        <fullName evidence="2">Uncharacterized protein</fullName>
    </submittedName>
</protein>
<gene>
    <name evidence="2" type="ORF">DDW44_25840</name>
</gene>